<dbReference type="GO" id="GO:0005886">
    <property type="term" value="C:plasma membrane"/>
    <property type="evidence" value="ECO:0007669"/>
    <property type="project" value="UniProtKB-SubCell"/>
</dbReference>
<evidence type="ECO:0000256" key="8">
    <source>
        <dbReference type="SAM" id="Phobius"/>
    </source>
</evidence>
<keyword evidence="2" id="KW-0813">Transport</keyword>
<organism evidence="9 10">
    <name type="scientific">Enterococcus asini</name>
    <dbReference type="NCBI Taxonomy" id="57732"/>
    <lineage>
        <taxon>Bacteria</taxon>
        <taxon>Bacillati</taxon>
        <taxon>Bacillota</taxon>
        <taxon>Bacilli</taxon>
        <taxon>Lactobacillales</taxon>
        <taxon>Enterococcaceae</taxon>
        <taxon>Enterococcus</taxon>
    </lineage>
</organism>
<evidence type="ECO:0000256" key="6">
    <source>
        <dbReference type="ARBA" id="ARBA00023065"/>
    </source>
</evidence>
<feature type="transmembrane region" description="Helical" evidence="8">
    <location>
        <begin position="91"/>
        <end position="114"/>
    </location>
</feature>
<keyword evidence="4 8" id="KW-0812">Transmembrane</keyword>
<feature type="transmembrane region" description="Helical" evidence="8">
    <location>
        <begin position="408"/>
        <end position="426"/>
    </location>
</feature>
<feature type="transmembrane region" description="Helical" evidence="8">
    <location>
        <begin position="253"/>
        <end position="281"/>
    </location>
</feature>
<dbReference type="GO" id="GO:0008324">
    <property type="term" value="F:monoatomic cation transmembrane transporter activity"/>
    <property type="evidence" value="ECO:0007669"/>
    <property type="project" value="InterPro"/>
</dbReference>
<accession>A0AAW8U062</accession>
<evidence type="ECO:0000256" key="2">
    <source>
        <dbReference type="ARBA" id="ARBA00022448"/>
    </source>
</evidence>
<feature type="transmembrane region" description="Helical" evidence="8">
    <location>
        <begin position="142"/>
        <end position="165"/>
    </location>
</feature>
<keyword evidence="7 8" id="KW-0472">Membrane</keyword>
<dbReference type="InterPro" id="IPR003445">
    <property type="entry name" value="Cat_transpt"/>
</dbReference>
<comment type="caution">
    <text evidence="9">The sequence shown here is derived from an EMBL/GenBank/DDBJ whole genome shotgun (WGS) entry which is preliminary data.</text>
</comment>
<feature type="transmembrane region" description="Helical" evidence="8">
    <location>
        <begin position="208"/>
        <end position="232"/>
    </location>
</feature>
<dbReference type="EMBL" id="JARQBJ010000002">
    <property type="protein sequence ID" value="MDT2809642.1"/>
    <property type="molecule type" value="Genomic_DNA"/>
</dbReference>
<evidence type="ECO:0000313" key="10">
    <source>
        <dbReference type="Proteomes" id="UP001256711"/>
    </source>
</evidence>
<feature type="transmembrane region" description="Helical" evidence="8">
    <location>
        <begin position="26"/>
        <end position="46"/>
    </location>
</feature>
<keyword evidence="5 8" id="KW-1133">Transmembrane helix</keyword>
<sequence length="478" mass="54448">MDSLQRFYEVFSRRARYFVTNKISSIQIIVSYYILMTIFSLILFHLPFFREADSYGKVTFMDLLFMAISTVSVTGLTTFDINSVFNDRGVVLLEILFQIGGLGVMMISTFFFIISRRRITLKQRQLIMTDMNQPRLSGIVRLIRTTFTIILAFQGIFGVFFSLYFKFQGYYDSWRDAIFYGFYQAVSAVTNSGFDVTGDSIMPLSHDYFFLFWIIFLIFIGGIGFPVLMDFREWLKYRKQRHLRKKAKQKAGLPFRFSLFTKIAVLAFVILFVGGTVIIWLLEKDHLFRNLSDFGTWMNSAFYSMTTRNAGLQIHNLNDFQVTTLILFSLLMFIGCSPSSVGGGIRTTTLAIIGLYLYSFLKGEAKINIFGRRISDDDVRKSVVVFMLSLGMCFFCVIFLTATEEEPLIAIIVEVCSAFGTTGLSLGITGDLSGIGQAVIAALMFIGRIGMLYTLLLFVPKETQDLGYEYPTEQIIIG</sequence>
<evidence type="ECO:0000256" key="4">
    <source>
        <dbReference type="ARBA" id="ARBA00022692"/>
    </source>
</evidence>
<evidence type="ECO:0000313" key="9">
    <source>
        <dbReference type="EMBL" id="MDT2809642.1"/>
    </source>
</evidence>
<keyword evidence="3" id="KW-1003">Cell membrane</keyword>
<dbReference type="GO" id="GO:0030001">
    <property type="term" value="P:metal ion transport"/>
    <property type="evidence" value="ECO:0007669"/>
    <property type="project" value="UniProtKB-ARBA"/>
</dbReference>
<dbReference type="PANTHER" id="PTHR32024">
    <property type="entry name" value="TRK SYSTEM POTASSIUM UPTAKE PROTEIN TRKG-RELATED"/>
    <property type="match status" value="1"/>
</dbReference>
<dbReference type="Pfam" id="PF02386">
    <property type="entry name" value="TrkH"/>
    <property type="match status" value="1"/>
</dbReference>
<keyword evidence="6" id="KW-0406">Ion transport</keyword>
<evidence type="ECO:0000256" key="5">
    <source>
        <dbReference type="ARBA" id="ARBA00022989"/>
    </source>
</evidence>
<dbReference type="PANTHER" id="PTHR32024:SF4">
    <property type="entry name" value="KTR SYSTEM POTASSIUM UPTAKE PROTEIN D"/>
    <property type="match status" value="1"/>
</dbReference>
<evidence type="ECO:0000256" key="7">
    <source>
        <dbReference type="ARBA" id="ARBA00023136"/>
    </source>
</evidence>
<name>A0AAW8U062_9ENTE</name>
<reference evidence="9" key="1">
    <citation type="submission" date="2023-03" db="EMBL/GenBank/DDBJ databases">
        <authorList>
            <person name="Shen W."/>
            <person name="Cai J."/>
        </authorList>
    </citation>
    <scope>NUCLEOTIDE SEQUENCE</scope>
    <source>
        <strain evidence="9">B226-2</strain>
    </source>
</reference>
<evidence type="ECO:0000256" key="3">
    <source>
        <dbReference type="ARBA" id="ARBA00022475"/>
    </source>
</evidence>
<protein>
    <submittedName>
        <fullName evidence="9">Potassium transporter TrkG</fullName>
    </submittedName>
</protein>
<feature type="transmembrane region" description="Helical" evidence="8">
    <location>
        <begin position="58"/>
        <end position="79"/>
    </location>
</feature>
<dbReference type="AlphaFoldDB" id="A0AAW8U062"/>
<feature type="transmembrane region" description="Helical" evidence="8">
    <location>
        <begin position="341"/>
        <end position="361"/>
    </location>
</feature>
<feature type="transmembrane region" description="Helical" evidence="8">
    <location>
        <begin position="382"/>
        <end position="402"/>
    </location>
</feature>
<evidence type="ECO:0000256" key="1">
    <source>
        <dbReference type="ARBA" id="ARBA00004651"/>
    </source>
</evidence>
<gene>
    <name evidence="9" type="ORF">P7H43_04030</name>
</gene>
<dbReference type="RefSeq" id="WP_311835098.1">
    <property type="nucleotide sequence ID" value="NZ_JARQBJ010000002.1"/>
</dbReference>
<dbReference type="Proteomes" id="UP001256711">
    <property type="component" value="Unassembled WGS sequence"/>
</dbReference>
<comment type="subcellular location">
    <subcellularLocation>
        <location evidence="1">Cell membrane</location>
        <topology evidence="1">Multi-pass membrane protein</topology>
    </subcellularLocation>
</comment>
<feature type="transmembrane region" description="Helical" evidence="8">
    <location>
        <begin position="438"/>
        <end position="459"/>
    </location>
</feature>
<proteinExistence type="predicted"/>